<dbReference type="CDD" id="cd00165">
    <property type="entry name" value="S4"/>
    <property type="match status" value="1"/>
</dbReference>
<dbReference type="NCBIfam" id="TIGR00005">
    <property type="entry name" value="rluA_subfam"/>
    <property type="match status" value="1"/>
</dbReference>
<feature type="domain" description="RNA-binding S4" evidence="6">
    <location>
        <begin position="15"/>
        <end position="79"/>
    </location>
</feature>
<dbReference type="EMBL" id="JAGGJX010000001">
    <property type="protein sequence ID" value="MBP1854747.1"/>
    <property type="molecule type" value="Genomic_DNA"/>
</dbReference>
<evidence type="ECO:0000313" key="7">
    <source>
        <dbReference type="EMBL" id="MBP1854747.1"/>
    </source>
</evidence>
<name>A0ABS4E9Y8_9FIRM</name>
<dbReference type="Proteomes" id="UP000767291">
    <property type="component" value="Unassembled WGS sequence"/>
</dbReference>
<evidence type="ECO:0000256" key="2">
    <source>
        <dbReference type="ARBA" id="ARBA00010876"/>
    </source>
</evidence>
<organism evidence="7 8">
    <name type="scientific">Metaclostridioides mangenotii</name>
    <dbReference type="NCBI Taxonomy" id="1540"/>
    <lineage>
        <taxon>Bacteria</taxon>
        <taxon>Bacillati</taxon>
        <taxon>Bacillota</taxon>
        <taxon>Clostridia</taxon>
        <taxon>Peptostreptococcales</taxon>
        <taxon>Peptostreptococcaceae</taxon>
        <taxon>Metaclostridioides</taxon>
    </lineage>
</organism>
<evidence type="ECO:0000256" key="1">
    <source>
        <dbReference type="ARBA" id="ARBA00000073"/>
    </source>
</evidence>
<comment type="function">
    <text evidence="5">Responsible for synthesis of pseudouridine from uracil.</text>
</comment>
<dbReference type="EC" id="5.4.99.-" evidence="5"/>
<dbReference type="Pfam" id="PF01479">
    <property type="entry name" value="S4"/>
    <property type="match status" value="1"/>
</dbReference>
<gene>
    <name evidence="7" type="ORF">J2Z43_001137</name>
</gene>
<dbReference type="InterPro" id="IPR050188">
    <property type="entry name" value="RluA_PseudoU_synthase"/>
</dbReference>
<dbReference type="SMART" id="SM00363">
    <property type="entry name" value="S4"/>
    <property type="match status" value="1"/>
</dbReference>
<dbReference type="PROSITE" id="PS01129">
    <property type="entry name" value="PSI_RLU"/>
    <property type="match status" value="1"/>
</dbReference>
<evidence type="ECO:0000256" key="3">
    <source>
        <dbReference type="ARBA" id="ARBA00023235"/>
    </source>
</evidence>
<keyword evidence="8" id="KW-1185">Reference proteome</keyword>
<dbReference type="InterPro" id="IPR036986">
    <property type="entry name" value="S4_RNA-bd_sf"/>
</dbReference>
<dbReference type="Gene3D" id="3.30.2350.10">
    <property type="entry name" value="Pseudouridine synthase"/>
    <property type="match status" value="1"/>
</dbReference>
<comment type="similarity">
    <text evidence="2 5">Belongs to the pseudouridine synthase RluA family.</text>
</comment>
<dbReference type="InterPro" id="IPR020103">
    <property type="entry name" value="PsdUridine_synth_cat_dom_sf"/>
</dbReference>
<dbReference type="Pfam" id="PF00849">
    <property type="entry name" value="PseudoU_synth_2"/>
    <property type="match status" value="1"/>
</dbReference>
<dbReference type="InterPro" id="IPR002942">
    <property type="entry name" value="S4_RNA-bd"/>
</dbReference>
<evidence type="ECO:0000256" key="5">
    <source>
        <dbReference type="RuleBase" id="RU362028"/>
    </source>
</evidence>
<protein>
    <recommendedName>
        <fullName evidence="5">Pseudouridine synthase</fullName>
        <ecNumber evidence="5">5.4.99.-</ecNumber>
    </recommendedName>
</protein>
<evidence type="ECO:0000259" key="6">
    <source>
        <dbReference type="SMART" id="SM00363"/>
    </source>
</evidence>
<dbReference type="RefSeq" id="WP_209456210.1">
    <property type="nucleotide sequence ID" value="NZ_BAAACS010000013.1"/>
</dbReference>
<dbReference type="InterPro" id="IPR006145">
    <property type="entry name" value="PsdUridine_synth_RsuA/RluA"/>
</dbReference>
<evidence type="ECO:0000256" key="4">
    <source>
        <dbReference type="PROSITE-ProRule" id="PRU00182"/>
    </source>
</evidence>
<proteinExistence type="inferred from homology"/>
<dbReference type="SUPFAM" id="SSF55174">
    <property type="entry name" value="Alpha-L RNA-binding motif"/>
    <property type="match status" value="1"/>
</dbReference>
<sequence>MEEIKIFTVEDFDGERLDVYISEKFQDFSRSAVQKIIKDQKAKVNGKIEKPRYTVKLGDRIEVEIPTSSKIEIVPQNIPLNIVYEDEDLLIVNKEQGMVVHPGAGNYENTLVNALLFHTDGKLSTINGDDTRPGIVHRIDKDTSGLLMVAKNDKSHIFLAEQLKEHSTKREYQFICYGVVDEDNITVDRPIGRNPKDRLKMAVVEGGKNAITHFEVIDRFDKFTHMKARLETGRTHQIRVHANYIKHPLLGDSVYGHKKEKIKLNGQVLHAKKLGFVHPTTREYMEFDSELPEYFRDLLIKLKSL</sequence>
<accession>A0ABS4E9Y8</accession>
<keyword evidence="4" id="KW-0694">RNA-binding</keyword>
<dbReference type="CDD" id="cd02869">
    <property type="entry name" value="PseudoU_synth_RluA_like"/>
    <property type="match status" value="1"/>
</dbReference>
<dbReference type="Gene3D" id="3.10.290.10">
    <property type="entry name" value="RNA-binding S4 domain"/>
    <property type="match status" value="1"/>
</dbReference>
<dbReference type="PANTHER" id="PTHR21600:SF44">
    <property type="entry name" value="RIBOSOMAL LARGE SUBUNIT PSEUDOURIDINE SYNTHASE D"/>
    <property type="match status" value="1"/>
</dbReference>
<comment type="caution">
    <text evidence="7">The sequence shown here is derived from an EMBL/GenBank/DDBJ whole genome shotgun (WGS) entry which is preliminary data.</text>
</comment>
<dbReference type="InterPro" id="IPR006225">
    <property type="entry name" value="PsdUridine_synth_RluC/D"/>
</dbReference>
<reference evidence="7 8" key="1">
    <citation type="submission" date="2021-03" db="EMBL/GenBank/DDBJ databases">
        <title>Genomic Encyclopedia of Type Strains, Phase IV (KMG-IV): sequencing the most valuable type-strain genomes for metagenomic binning, comparative biology and taxonomic classification.</title>
        <authorList>
            <person name="Goeker M."/>
        </authorList>
    </citation>
    <scope>NUCLEOTIDE SEQUENCE [LARGE SCALE GENOMIC DNA]</scope>
    <source>
        <strain evidence="7 8">DSM 1289</strain>
    </source>
</reference>
<comment type="catalytic activity">
    <reaction evidence="1 5">
        <text>a uridine in RNA = a pseudouridine in RNA</text>
        <dbReference type="Rhea" id="RHEA:48348"/>
        <dbReference type="Rhea" id="RHEA-COMP:12068"/>
        <dbReference type="Rhea" id="RHEA-COMP:12069"/>
        <dbReference type="ChEBI" id="CHEBI:65314"/>
        <dbReference type="ChEBI" id="CHEBI:65315"/>
    </reaction>
</comment>
<dbReference type="InterPro" id="IPR006224">
    <property type="entry name" value="PsdUridine_synth_RluA-like_CS"/>
</dbReference>
<dbReference type="SUPFAM" id="SSF55120">
    <property type="entry name" value="Pseudouridine synthase"/>
    <property type="match status" value="1"/>
</dbReference>
<dbReference type="PROSITE" id="PS50889">
    <property type="entry name" value="S4"/>
    <property type="match status" value="1"/>
</dbReference>
<evidence type="ECO:0000313" key="8">
    <source>
        <dbReference type="Proteomes" id="UP000767291"/>
    </source>
</evidence>
<keyword evidence="3 5" id="KW-0413">Isomerase</keyword>
<dbReference type="GO" id="GO:0160140">
    <property type="term" value="F:23S rRNA pseudouridine(1911/1915/1917) synthase activity"/>
    <property type="evidence" value="ECO:0007669"/>
    <property type="project" value="UniProtKB-EC"/>
</dbReference>
<dbReference type="PANTHER" id="PTHR21600">
    <property type="entry name" value="MITOCHONDRIAL RNA PSEUDOURIDINE SYNTHASE"/>
    <property type="match status" value="1"/>
</dbReference>